<name>A0A166UWG5_9AGAM</name>
<dbReference type="Proteomes" id="UP000076532">
    <property type="component" value="Unassembled WGS sequence"/>
</dbReference>
<evidence type="ECO:0000313" key="3">
    <source>
        <dbReference type="Proteomes" id="UP000076532"/>
    </source>
</evidence>
<feature type="region of interest" description="Disordered" evidence="1">
    <location>
        <begin position="27"/>
        <end position="50"/>
    </location>
</feature>
<feature type="compositionally biased region" description="Polar residues" evidence="1">
    <location>
        <begin position="35"/>
        <end position="45"/>
    </location>
</feature>
<protein>
    <submittedName>
        <fullName evidence="2">Uncharacterized protein</fullName>
    </submittedName>
</protein>
<dbReference type="AlphaFoldDB" id="A0A166UWG5"/>
<reference evidence="2 3" key="1">
    <citation type="journal article" date="2016" name="Mol. Biol. Evol.">
        <title>Comparative Genomics of Early-Diverging Mushroom-Forming Fungi Provides Insights into the Origins of Lignocellulose Decay Capabilities.</title>
        <authorList>
            <person name="Nagy L.G."/>
            <person name="Riley R."/>
            <person name="Tritt A."/>
            <person name="Adam C."/>
            <person name="Daum C."/>
            <person name="Floudas D."/>
            <person name="Sun H."/>
            <person name="Yadav J.S."/>
            <person name="Pangilinan J."/>
            <person name="Larsson K.H."/>
            <person name="Matsuura K."/>
            <person name="Barry K."/>
            <person name="Labutti K."/>
            <person name="Kuo R."/>
            <person name="Ohm R.A."/>
            <person name="Bhattacharya S.S."/>
            <person name="Shirouzu T."/>
            <person name="Yoshinaga Y."/>
            <person name="Martin F.M."/>
            <person name="Grigoriev I.V."/>
            <person name="Hibbett D.S."/>
        </authorList>
    </citation>
    <scope>NUCLEOTIDE SEQUENCE [LARGE SCALE GENOMIC DNA]</scope>
    <source>
        <strain evidence="2 3">CBS 109695</strain>
    </source>
</reference>
<proteinExistence type="predicted"/>
<feature type="region of interest" description="Disordered" evidence="1">
    <location>
        <begin position="130"/>
        <end position="153"/>
    </location>
</feature>
<sequence>MRAARPLFSVTQVQLGLGLGSRGVGSVAAPATGASAPQPNASSPDFPSHSAFWDAQTELRATDTDTESSCPAWSSFAEMQAGNLPYAEVRTIAKQETAAAASLSPKQARAEHSVVAAAAFADKREESRCPMGRASCASIHGSQRGAPRRDRGA</sequence>
<accession>A0A166UWG5</accession>
<keyword evidence="3" id="KW-1185">Reference proteome</keyword>
<evidence type="ECO:0000313" key="2">
    <source>
        <dbReference type="EMBL" id="KZP32102.1"/>
    </source>
</evidence>
<gene>
    <name evidence="2" type="ORF">FIBSPDRAFT_552052</name>
</gene>
<dbReference type="EMBL" id="KV417487">
    <property type="protein sequence ID" value="KZP32102.1"/>
    <property type="molecule type" value="Genomic_DNA"/>
</dbReference>
<organism evidence="2 3">
    <name type="scientific">Athelia psychrophila</name>
    <dbReference type="NCBI Taxonomy" id="1759441"/>
    <lineage>
        <taxon>Eukaryota</taxon>
        <taxon>Fungi</taxon>
        <taxon>Dikarya</taxon>
        <taxon>Basidiomycota</taxon>
        <taxon>Agaricomycotina</taxon>
        <taxon>Agaricomycetes</taxon>
        <taxon>Agaricomycetidae</taxon>
        <taxon>Atheliales</taxon>
        <taxon>Atheliaceae</taxon>
        <taxon>Athelia</taxon>
    </lineage>
</organism>
<evidence type="ECO:0000256" key="1">
    <source>
        <dbReference type="SAM" id="MobiDB-lite"/>
    </source>
</evidence>